<dbReference type="PANTHER" id="PTHR30290:SF9">
    <property type="entry name" value="OLIGOPEPTIDE-BINDING PROTEIN APPA"/>
    <property type="match status" value="1"/>
</dbReference>
<feature type="transmembrane region" description="Helical" evidence="5">
    <location>
        <begin position="65"/>
        <end position="83"/>
    </location>
</feature>
<evidence type="ECO:0000259" key="6">
    <source>
        <dbReference type="Pfam" id="PF00496"/>
    </source>
</evidence>
<dbReference type="Proteomes" id="UP000178520">
    <property type="component" value="Unassembled WGS sequence"/>
</dbReference>
<feature type="domain" description="Solute-binding protein family 5" evidence="6">
    <location>
        <begin position="141"/>
        <end position="512"/>
    </location>
</feature>
<dbReference type="GO" id="GO:0043190">
    <property type="term" value="C:ATP-binding cassette (ABC) transporter complex"/>
    <property type="evidence" value="ECO:0007669"/>
    <property type="project" value="InterPro"/>
</dbReference>
<comment type="similarity">
    <text evidence="1">Belongs to the bacterial solute-binding protein 5 family.</text>
</comment>
<keyword evidence="5" id="KW-0812">Transmembrane</keyword>
<feature type="compositionally biased region" description="Low complexity" evidence="4">
    <location>
        <begin position="18"/>
        <end position="32"/>
    </location>
</feature>
<comment type="caution">
    <text evidence="7">The sequence shown here is derived from an EMBL/GenBank/DDBJ whole genome shotgun (WGS) entry which is preliminary data.</text>
</comment>
<keyword evidence="5" id="KW-1133">Transmembrane helix</keyword>
<dbReference type="Gene3D" id="3.90.76.10">
    <property type="entry name" value="Dipeptide-binding Protein, Domain 1"/>
    <property type="match status" value="1"/>
</dbReference>
<reference evidence="7 8" key="1">
    <citation type="journal article" date="2016" name="Nat. Commun.">
        <title>Thousands of microbial genomes shed light on interconnected biogeochemical processes in an aquifer system.</title>
        <authorList>
            <person name="Anantharaman K."/>
            <person name="Brown C.T."/>
            <person name="Hug L.A."/>
            <person name="Sharon I."/>
            <person name="Castelle C.J."/>
            <person name="Probst A.J."/>
            <person name="Thomas B.C."/>
            <person name="Singh A."/>
            <person name="Wilkins M.J."/>
            <person name="Karaoz U."/>
            <person name="Brodie E.L."/>
            <person name="Williams K.H."/>
            <person name="Hubbard S.S."/>
            <person name="Banfield J.F."/>
        </authorList>
    </citation>
    <scope>NUCLEOTIDE SEQUENCE [LARGE SCALE GENOMIC DNA]</scope>
</reference>
<dbReference type="InterPro" id="IPR039424">
    <property type="entry name" value="SBP_5"/>
</dbReference>
<evidence type="ECO:0000256" key="3">
    <source>
        <dbReference type="ARBA" id="ARBA00022729"/>
    </source>
</evidence>
<feature type="region of interest" description="Disordered" evidence="4">
    <location>
        <begin position="1"/>
        <end position="36"/>
    </location>
</feature>
<protein>
    <recommendedName>
        <fullName evidence="6">Solute-binding protein family 5 domain-containing protein</fullName>
    </recommendedName>
</protein>
<accession>A0A1F8E9L9</accession>
<evidence type="ECO:0000256" key="4">
    <source>
        <dbReference type="SAM" id="MobiDB-lite"/>
    </source>
</evidence>
<dbReference type="Pfam" id="PF00496">
    <property type="entry name" value="SBP_bac_5"/>
    <property type="match status" value="1"/>
</dbReference>
<dbReference type="EMBL" id="MGJA01000011">
    <property type="protein sequence ID" value="OGM97566.1"/>
    <property type="molecule type" value="Genomic_DNA"/>
</dbReference>
<keyword evidence="3" id="KW-0732">Signal</keyword>
<name>A0A1F8E9L9_9BACT</name>
<dbReference type="STRING" id="1802660.A2735_01570"/>
<evidence type="ECO:0000256" key="1">
    <source>
        <dbReference type="ARBA" id="ARBA00005695"/>
    </source>
</evidence>
<dbReference type="GO" id="GO:0042597">
    <property type="term" value="C:periplasmic space"/>
    <property type="evidence" value="ECO:0007669"/>
    <property type="project" value="UniProtKB-ARBA"/>
</dbReference>
<dbReference type="PANTHER" id="PTHR30290">
    <property type="entry name" value="PERIPLASMIC BINDING COMPONENT OF ABC TRANSPORTER"/>
    <property type="match status" value="1"/>
</dbReference>
<keyword evidence="5" id="KW-0472">Membrane</keyword>
<dbReference type="InterPro" id="IPR030678">
    <property type="entry name" value="Peptide/Ni-bd"/>
</dbReference>
<evidence type="ECO:0000256" key="2">
    <source>
        <dbReference type="ARBA" id="ARBA00022448"/>
    </source>
</evidence>
<gene>
    <name evidence="7" type="ORF">A2735_01570</name>
</gene>
<dbReference type="GO" id="GO:1904680">
    <property type="term" value="F:peptide transmembrane transporter activity"/>
    <property type="evidence" value="ECO:0007669"/>
    <property type="project" value="TreeGrafter"/>
</dbReference>
<dbReference type="Gene3D" id="3.10.105.10">
    <property type="entry name" value="Dipeptide-binding Protein, Domain 3"/>
    <property type="match status" value="1"/>
</dbReference>
<evidence type="ECO:0000256" key="5">
    <source>
        <dbReference type="SAM" id="Phobius"/>
    </source>
</evidence>
<proteinExistence type="inferred from homology"/>
<keyword evidence="2" id="KW-0813">Transport</keyword>
<dbReference type="SUPFAM" id="SSF53850">
    <property type="entry name" value="Periplasmic binding protein-like II"/>
    <property type="match status" value="1"/>
</dbReference>
<organism evidence="7 8">
    <name type="scientific">Candidatus Yanofskybacteria bacterium RIFCSPHIGHO2_01_FULL_41_21</name>
    <dbReference type="NCBI Taxonomy" id="1802660"/>
    <lineage>
        <taxon>Bacteria</taxon>
        <taxon>Candidatus Yanofskyibacteriota</taxon>
    </lineage>
</organism>
<dbReference type="GO" id="GO:0015833">
    <property type="term" value="P:peptide transport"/>
    <property type="evidence" value="ECO:0007669"/>
    <property type="project" value="TreeGrafter"/>
</dbReference>
<evidence type="ECO:0000313" key="7">
    <source>
        <dbReference type="EMBL" id="OGM97566.1"/>
    </source>
</evidence>
<dbReference type="InterPro" id="IPR000914">
    <property type="entry name" value="SBP_5_dom"/>
</dbReference>
<dbReference type="Gene3D" id="3.40.190.10">
    <property type="entry name" value="Periplasmic binding protein-like II"/>
    <property type="match status" value="1"/>
</dbReference>
<evidence type="ECO:0000313" key="8">
    <source>
        <dbReference type="Proteomes" id="UP000178520"/>
    </source>
</evidence>
<dbReference type="PIRSF" id="PIRSF002741">
    <property type="entry name" value="MppA"/>
    <property type="match status" value="1"/>
</dbReference>
<sequence>MQNDRHPLEDFFGLKQDSSSSSGPSESDSNHSNGEEPRKHILRRHYGWMDQLRLLPKVLSKRERYWILVFLLIIAGSIIAIPFTTYNHFTEKVASYGGSFSEGVVGQPRRINSLLAQTNDPDRDLSNLIYSGLLKYNGAGKLVPDLAKSYEISSDGLNYTIYLKDNVLWHDGQKLTADDIVYTIQTAQNADFGSPQRVNWQGVAIQKVNDTTIIFKLNNKYAQFLNNLTIGILPKHIWGTIQPINFASADYNLKPIGSGPYKFEKLQKDEVGQIQSYQLSANKDFYDGQPFINTIIIKFYDSEDSMITAYNGNDIQNISSISPQNLNKLKFKQRVNITELKVPRYFAVFFNQTKNPILANKNVRLALNYATDKQTIIDAVVGGKGSAIYSPMIESVLEISQDITKYTYDLDQAKTVLTTDGWASTSDDGILQKGSGKNQTRLTIHITTSTLPDLVKIANILKDQWGKVGVEVVVDALTTPQLQQVIKDRDYQSLLFGEILNLDPDPFSFWDSSQTQKLGLNLALYNNKTVDSILNDARQLLNPIERAQKYDDFQKIVISDVPAVFLFNPLHLYPQTTDIQGVDTTVISVPANRFANVEKWYINTKRIWQ</sequence>
<dbReference type="AlphaFoldDB" id="A0A1F8E9L9"/>